<proteinExistence type="predicted"/>
<name>G7I0N4_9CORY</name>
<accession>G7I0N4</accession>
<organism evidence="1 2">
    <name type="scientific">Corynebacterium casei UCMA 3821</name>
    <dbReference type="NCBI Taxonomy" id="1110505"/>
    <lineage>
        <taxon>Bacteria</taxon>
        <taxon>Bacillati</taxon>
        <taxon>Actinomycetota</taxon>
        <taxon>Actinomycetes</taxon>
        <taxon>Mycobacteriales</taxon>
        <taxon>Corynebacteriaceae</taxon>
        <taxon>Corynebacterium</taxon>
    </lineage>
</organism>
<dbReference type="RefSeq" id="WP_006823440.1">
    <property type="nucleotide sequence ID" value="NZ_CAFW01000091.1"/>
</dbReference>
<reference evidence="1 2" key="1">
    <citation type="journal article" date="2012" name="J. Bacteriol.">
        <title>Genome Sequence of Corynebacterium casei UCMA 3821, Isolated from a Smear-Ripened Cheese.</title>
        <authorList>
            <person name="Monnet C."/>
            <person name="Loux V."/>
            <person name="Bento P."/>
            <person name="Gibrat J.F."/>
            <person name="Straub C."/>
            <person name="Bonnarme P."/>
            <person name="Landaud S."/>
            <person name="Irlinger F."/>
        </authorList>
    </citation>
    <scope>NUCLEOTIDE SEQUENCE [LARGE SCALE GENOMIC DNA]</scope>
    <source>
        <strain evidence="1 2">UCMA 3821</strain>
    </source>
</reference>
<evidence type="ECO:0000313" key="1">
    <source>
        <dbReference type="EMBL" id="CCE55999.1"/>
    </source>
</evidence>
<protein>
    <submittedName>
        <fullName evidence="1">Uncharacterized protein</fullName>
    </submittedName>
</protein>
<evidence type="ECO:0000313" key="2">
    <source>
        <dbReference type="Proteomes" id="UP000004840"/>
    </source>
</evidence>
<sequence>MIERKLPALIFGNVVIESSLLGGELRVYGEDWCSYSTGGGRAVQLKYPLDEMRSKVDAETAQQFSEQLLQHVEDELEATYTGGVERAKWELCRWLLRDEDV</sequence>
<dbReference type="EMBL" id="CAFW01000091">
    <property type="protein sequence ID" value="CCE55999.1"/>
    <property type="molecule type" value="Genomic_DNA"/>
</dbReference>
<dbReference type="Proteomes" id="UP000004840">
    <property type="component" value="Unassembled WGS sequence"/>
</dbReference>
<gene>
    <name evidence="1" type="ORF">CCAS_12645</name>
</gene>
<dbReference type="AlphaFoldDB" id="G7I0N4"/>